<keyword evidence="4 5" id="KW-0274">FAD</keyword>
<dbReference type="Gene3D" id="2.40.110.10">
    <property type="entry name" value="Butyryl-CoA Dehydrogenase, subunit A, domain 2"/>
    <property type="match status" value="1"/>
</dbReference>
<feature type="domain" description="Acyl-CoA dehydrogenase/oxidase C-terminal" evidence="7">
    <location>
        <begin position="238"/>
        <end position="368"/>
    </location>
</feature>
<evidence type="ECO:0000259" key="8">
    <source>
        <dbReference type="Pfam" id="PF02770"/>
    </source>
</evidence>
<dbReference type="Proteomes" id="UP001501803">
    <property type="component" value="Unassembled WGS sequence"/>
</dbReference>
<comment type="caution">
    <text evidence="10">The sequence shown here is derived from an EMBL/GenBank/DDBJ whole genome shotgun (WGS) entry which is preliminary data.</text>
</comment>
<dbReference type="PANTHER" id="PTHR43884:SF12">
    <property type="entry name" value="ISOVALERYL-COA DEHYDROGENASE, MITOCHONDRIAL-RELATED"/>
    <property type="match status" value="1"/>
</dbReference>
<name>A0ABP7KWH9_9MICO</name>
<feature type="domain" description="Acyl-CoA dehydrogenase/oxidase N-terminal" evidence="9">
    <location>
        <begin position="11"/>
        <end position="99"/>
    </location>
</feature>
<accession>A0ABP7KWH9</accession>
<keyword evidence="11" id="KW-1185">Reference proteome</keyword>
<dbReference type="InterPro" id="IPR009100">
    <property type="entry name" value="AcylCoA_DH/oxidase_NM_dom_sf"/>
</dbReference>
<dbReference type="SUPFAM" id="SSF56645">
    <property type="entry name" value="Acyl-CoA dehydrogenase NM domain-like"/>
    <property type="match status" value="1"/>
</dbReference>
<dbReference type="Gene3D" id="1.20.140.10">
    <property type="entry name" value="Butyryl-CoA Dehydrogenase, subunit A, domain 3"/>
    <property type="match status" value="1"/>
</dbReference>
<evidence type="ECO:0000259" key="7">
    <source>
        <dbReference type="Pfam" id="PF00441"/>
    </source>
</evidence>
<evidence type="ECO:0000256" key="5">
    <source>
        <dbReference type="RuleBase" id="RU362125"/>
    </source>
</evidence>
<dbReference type="InterPro" id="IPR046373">
    <property type="entry name" value="Acyl-CoA_Oxase/DH_mid-dom_sf"/>
</dbReference>
<comment type="similarity">
    <text evidence="2 5">Belongs to the acyl-CoA dehydrogenase family.</text>
</comment>
<evidence type="ECO:0000313" key="10">
    <source>
        <dbReference type="EMBL" id="GAA3887645.1"/>
    </source>
</evidence>
<dbReference type="PANTHER" id="PTHR43884">
    <property type="entry name" value="ACYL-COA DEHYDROGENASE"/>
    <property type="match status" value="1"/>
</dbReference>
<feature type="compositionally biased region" description="Low complexity" evidence="6">
    <location>
        <begin position="387"/>
        <end position="408"/>
    </location>
</feature>
<reference evidence="11" key="1">
    <citation type="journal article" date="2019" name="Int. J. Syst. Evol. Microbiol.">
        <title>The Global Catalogue of Microorganisms (GCM) 10K type strain sequencing project: providing services to taxonomists for standard genome sequencing and annotation.</title>
        <authorList>
            <consortium name="The Broad Institute Genomics Platform"/>
            <consortium name="The Broad Institute Genome Sequencing Center for Infectious Disease"/>
            <person name="Wu L."/>
            <person name="Ma J."/>
        </authorList>
    </citation>
    <scope>NUCLEOTIDE SEQUENCE [LARGE SCALE GENOMIC DNA]</scope>
    <source>
        <strain evidence="11">JCM 17021</strain>
    </source>
</reference>
<evidence type="ECO:0000313" key="11">
    <source>
        <dbReference type="Proteomes" id="UP001501803"/>
    </source>
</evidence>
<evidence type="ECO:0000256" key="2">
    <source>
        <dbReference type="ARBA" id="ARBA00009347"/>
    </source>
</evidence>
<dbReference type="Pfam" id="PF02770">
    <property type="entry name" value="Acyl-CoA_dh_M"/>
    <property type="match status" value="1"/>
</dbReference>
<dbReference type="InterPro" id="IPR013786">
    <property type="entry name" value="AcylCoA_DH/ox_N"/>
</dbReference>
<organism evidence="10 11">
    <name type="scientific">Leifsonia kafniensis</name>
    <dbReference type="NCBI Taxonomy" id="475957"/>
    <lineage>
        <taxon>Bacteria</taxon>
        <taxon>Bacillati</taxon>
        <taxon>Actinomycetota</taxon>
        <taxon>Actinomycetes</taxon>
        <taxon>Micrococcales</taxon>
        <taxon>Microbacteriaceae</taxon>
        <taxon>Leifsonia</taxon>
    </lineage>
</organism>
<gene>
    <name evidence="10" type="ORF">GCM10022381_32100</name>
</gene>
<feature type="region of interest" description="Disordered" evidence="6">
    <location>
        <begin position="380"/>
        <end position="429"/>
    </location>
</feature>
<dbReference type="PIRSF" id="PIRSF016578">
    <property type="entry name" value="HsaA"/>
    <property type="match status" value="1"/>
</dbReference>
<dbReference type="EMBL" id="BAABCN010000010">
    <property type="protein sequence ID" value="GAA3887645.1"/>
    <property type="molecule type" value="Genomic_DNA"/>
</dbReference>
<dbReference type="CDD" id="cd00567">
    <property type="entry name" value="ACAD"/>
    <property type="match status" value="1"/>
</dbReference>
<dbReference type="RefSeq" id="WP_345068532.1">
    <property type="nucleotide sequence ID" value="NZ_BAABCN010000010.1"/>
</dbReference>
<dbReference type="Pfam" id="PF00441">
    <property type="entry name" value="Acyl-CoA_dh_1"/>
    <property type="match status" value="1"/>
</dbReference>
<feature type="domain" description="Acyl-CoA oxidase/dehydrogenase middle" evidence="8">
    <location>
        <begin position="125"/>
        <end position="211"/>
    </location>
</feature>
<feature type="compositionally biased region" description="Basic and acidic residues" evidence="6">
    <location>
        <begin position="419"/>
        <end position="429"/>
    </location>
</feature>
<evidence type="ECO:0000256" key="4">
    <source>
        <dbReference type="ARBA" id="ARBA00022827"/>
    </source>
</evidence>
<dbReference type="SUPFAM" id="SSF47203">
    <property type="entry name" value="Acyl-CoA dehydrogenase C-terminal domain-like"/>
    <property type="match status" value="1"/>
</dbReference>
<dbReference type="InterPro" id="IPR036250">
    <property type="entry name" value="AcylCo_DH-like_C"/>
</dbReference>
<sequence>MVPAEIPYPLTDRELALIDRARELAVGIAERAHGYDESAEIPLQNLTELHEAGFDRAVLPADVGGDGLSYVAYGEIVRTIAEADPSTATIWVMHSGAGVGLAQLTADTRGSFYADEFLAGKRFANALSEPTSGNRFLNPQQVAEPVDGGYQLDGAKRFVSGSEIADHLMVNALVDGAPAFFGVEPDETVTIIPIWDTLGLRSTRSQLLAFSKTVLRHENRGRALGPGDFNAVGAGLPALSLGVADAALGAIIAHATGRIILGKPLSHQQWVQFEVADVQSRLEAVRAFLQLTLWQADQGLPVAFSNLSRAKYLANKLAVEIAQLGVRIGGASGFLKSSPIQRHLRNAEAGQLMAYSTEVLAGLIGQEVLGVIAEEPTAEVPGGGAAAGAPSAPSAASSSAAPAASASPIVADPGAQSESSDRARVGAGV</sequence>
<dbReference type="Gene3D" id="1.10.540.10">
    <property type="entry name" value="Acyl-CoA dehydrogenase/oxidase, N-terminal domain"/>
    <property type="match status" value="1"/>
</dbReference>
<protein>
    <submittedName>
        <fullName evidence="10">Acyl-CoA dehydrogenase family protein</fullName>
    </submittedName>
</protein>
<evidence type="ECO:0000256" key="6">
    <source>
        <dbReference type="SAM" id="MobiDB-lite"/>
    </source>
</evidence>
<evidence type="ECO:0000256" key="3">
    <source>
        <dbReference type="ARBA" id="ARBA00022630"/>
    </source>
</evidence>
<evidence type="ECO:0000256" key="1">
    <source>
        <dbReference type="ARBA" id="ARBA00001974"/>
    </source>
</evidence>
<evidence type="ECO:0000259" key="9">
    <source>
        <dbReference type="Pfam" id="PF02771"/>
    </source>
</evidence>
<keyword evidence="3 5" id="KW-0285">Flavoprotein</keyword>
<dbReference type="InterPro" id="IPR037069">
    <property type="entry name" value="AcylCoA_DH/ox_N_sf"/>
</dbReference>
<keyword evidence="5" id="KW-0560">Oxidoreductase</keyword>
<dbReference type="InterPro" id="IPR006091">
    <property type="entry name" value="Acyl-CoA_Oxase/DH_mid-dom"/>
</dbReference>
<dbReference type="InterPro" id="IPR009075">
    <property type="entry name" value="AcylCo_DH/oxidase_C"/>
</dbReference>
<dbReference type="Pfam" id="PF02771">
    <property type="entry name" value="Acyl-CoA_dh_N"/>
    <property type="match status" value="1"/>
</dbReference>
<proteinExistence type="inferred from homology"/>
<comment type="cofactor">
    <cofactor evidence="1 5">
        <name>FAD</name>
        <dbReference type="ChEBI" id="CHEBI:57692"/>
    </cofactor>
</comment>